<evidence type="ECO:0000313" key="35">
    <source>
        <dbReference type="Proteomes" id="UP000014500"/>
    </source>
</evidence>
<feature type="domain" description="PHD-type" evidence="29">
    <location>
        <begin position="890"/>
        <end position="942"/>
    </location>
</feature>
<keyword evidence="20" id="KW-0539">Nucleus</keyword>
<keyword evidence="9" id="KW-0677">Repeat</keyword>
<dbReference type="FunFam" id="1.10.30.10:FF:000009">
    <property type="entry name" value="Histone-lysine N-methyltransferase"/>
    <property type="match status" value="1"/>
</dbReference>
<evidence type="ECO:0000259" key="29">
    <source>
        <dbReference type="PROSITE" id="PS50016"/>
    </source>
</evidence>
<feature type="compositionally biased region" description="Basic and acidic residues" evidence="28">
    <location>
        <begin position="3705"/>
        <end position="3714"/>
    </location>
</feature>
<feature type="domain" description="PHD-type" evidence="29">
    <location>
        <begin position="1308"/>
        <end position="1358"/>
    </location>
</feature>
<keyword evidence="6" id="KW-0808">Transferase</keyword>
<comment type="subcellular location">
    <subcellularLocation>
        <location evidence="1">Nucleus</location>
    </subcellularLocation>
</comment>
<feature type="region of interest" description="Disordered" evidence="28">
    <location>
        <begin position="2783"/>
        <end position="2807"/>
    </location>
</feature>
<evidence type="ECO:0000256" key="24">
    <source>
        <dbReference type="ARBA" id="ARBA00065668"/>
    </source>
</evidence>
<dbReference type="GO" id="GO:0008270">
    <property type="term" value="F:zinc ion binding"/>
    <property type="evidence" value="ECO:0007669"/>
    <property type="project" value="UniProtKB-KW"/>
</dbReference>
<feature type="compositionally biased region" description="Basic and acidic residues" evidence="28">
    <location>
        <begin position="3912"/>
        <end position="3937"/>
    </location>
</feature>
<feature type="compositionally biased region" description="Acidic residues" evidence="28">
    <location>
        <begin position="2847"/>
        <end position="2862"/>
    </location>
</feature>
<dbReference type="PROSITE" id="PS50868">
    <property type="entry name" value="POST_SET"/>
    <property type="match status" value="1"/>
</dbReference>
<dbReference type="EMBL" id="AFFK01020382">
    <property type="status" value="NOT_ANNOTATED_CDS"/>
    <property type="molecule type" value="Genomic_DNA"/>
</dbReference>
<dbReference type="CDD" id="cd15594">
    <property type="entry name" value="PHD2_KMT2C"/>
    <property type="match status" value="1"/>
</dbReference>
<organism evidence="34 35">
    <name type="scientific">Strigamia maritima</name>
    <name type="common">European centipede</name>
    <name type="synonym">Geophilus maritimus</name>
    <dbReference type="NCBI Taxonomy" id="126957"/>
    <lineage>
        <taxon>Eukaryota</taxon>
        <taxon>Metazoa</taxon>
        <taxon>Ecdysozoa</taxon>
        <taxon>Arthropoda</taxon>
        <taxon>Myriapoda</taxon>
        <taxon>Chilopoda</taxon>
        <taxon>Pleurostigmophora</taxon>
        <taxon>Geophilomorpha</taxon>
        <taxon>Linotaeniidae</taxon>
        <taxon>Strigamia</taxon>
    </lineage>
</organism>
<dbReference type="InterPro" id="IPR011011">
    <property type="entry name" value="Znf_FYVE_PHD"/>
</dbReference>
<keyword evidence="15 27" id="KW-0175">Coiled coil</keyword>
<evidence type="ECO:0000256" key="19">
    <source>
        <dbReference type="ARBA" id="ARBA00023163"/>
    </source>
</evidence>
<evidence type="ECO:0000259" key="31">
    <source>
        <dbReference type="PROSITE" id="PS50280"/>
    </source>
</evidence>
<comment type="function">
    <text evidence="23">Histone methyltransferase that catalyzes methyl group transfer from S-adenosyl-L-methionine to the epsilon-amino group of 'Lys-4' of histone H3 (H3K4). Part of chromatin remodeling machinery predominantly forms H3K4me1 methylation marks at active chromatin sites where transcription and DNA repair take place. Likely plays a redundant role with KMT2D in enriching H3K4me1 mark on primed and active enhancer elements.</text>
</comment>
<evidence type="ECO:0000256" key="27">
    <source>
        <dbReference type="SAM" id="Coils"/>
    </source>
</evidence>
<dbReference type="Pfam" id="PF00856">
    <property type="entry name" value="SET"/>
    <property type="match status" value="1"/>
</dbReference>
<feature type="domain" description="PHD-type" evidence="29">
    <location>
        <begin position="1385"/>
        <end position="1440"/>
    </location>
</feature>
<evidence type="ECO:0000256" key="17">
    <source>
        <dbReference type="ARBA" id="ARBA00023139"/>
    </source>
</evidence>
<dbReference type="STRING" id="126957.T1IZ38"/>
<keyword evidence="17" id="KW-0564">Palmitate</keyword>
<dbReference type="CDD" id="cd15513">
    <property type="entry name" value="PHD5_KMT2C_like"/>
    <property type="match status" value="1"/>
</dbReference>
<evidence type="ECO:0000256" key="12">
    <source>
        <dbReference type="ARBA" id="ARBA00022853"/>
    </source>
</evidence>
<dbReference type="GO" id="GO:0044666">
    <property type="term" value="C:MLL3/4 complex"/>
    <property type="evidence" value="ECO:0007669"/>
    <property type="project" value="TreeGrafter"/>
</dbReference>
<dbReference type="SUPFAM" id="SSF82199">
    <property type="entry name" value="SET domain"/>
    <property type="match status" value="1"/>
</dbReference>
<feature type="region of interest" description="Disordered" evidence="28">
    <location>
        <begin position="551"/>
        <end position="595"/>
    </location>
</feature>
<evidence type="ECO:0000256" key="20">
    <source>
        <dbReference type="ARBA" id="ARBA00023242"/>
    </source>
</evidence>
<feature type="compositionally biased region" description="Basic and acidic residues" evidence="28">
    <location>
        <begin position="1757"/>
        <end position="1784"/>
    </location>
</feature>
<dbReference type="GO" id="GO:0003677">
    <property type="term" value="F:DNA binding"/>
    <property type="evidence" value="ECO:0007669"/>
    <property type="project" value="UniProtKB-KW"/>
</dbReference>
<dbReference type="PROSITE" id="PS50089">
    <property type="entry name" value="ZF_RING_2"/>
    <property type="match status" value="1"/>
</dbReference>
<feature type="region of interest" description="Disordered" evidence="28">
    <location>
        <begin position="4408"/>
        <end position="4438"/>
    </location>
</feature>
<feature type="compositionally biased region" description="Basic and acidic residues" evidence="28">
    <location>
        <begin position="1593"/>
        <end position="1603"/>
    </location>
</feature>
<dbReference type="PROSITE" id="PS51805">
    <property type="entry name" value="EPHD"/>
    <property type="match status" value="2"/>
</dbReference>
<dbReference type="eggNOG" id="KOG4749">
    <property type="taxonomic scope" value="Eukaryota"/>
</dbReference>
<evidence type="ECO:0000256" key="11">
    <source>
        <dbReference type="ARBA" id="ARBA00022833"/>
    </source>
</evidence>
<feature type="compositionally biased region" description="Polar residues" evidence="28">
    <location>
        <begin position="3832"/>
        <end position="3849"/>
    </location>
</feature>
<feature type="region of interest" description="Disordered" evidence="28">
    <location>
        <begin position="4479"/>
        <end position="4522"/>
    </location>
</feature>
<feature type="compositionally biased region" description="Polar residues" evidence="28">
    <location>
        <begin position="3314"/>
        <end position="3330"/>
    </location>
</feature>
<feature type="compositionally biased region" description="Low complexity" evidence="28">
    <location>
        <begin position="3341"/>
        <end position="3378"/>
    </location>
</feature>
<dbReference type="GO" id="GO:0005700">
    <property type="term" value="C:polytene chromosome"/>
    <property type="evidence" value="ECO:0007669"/>
    <property type="project" value="UniProtKB-ARBA"/>
</dbReference>
<dbReference type="CDD" id="cd15509">
    <property type="entry name" value="PHD1_KMT2C_like"/>
    <property type="match status" value="1"/>
</dbReference>
<dbReference type="FunFam" id="3.30.40.10:FF:000095">
    <property type="entry name" value="Histone-lysine N-methyltransferase 2C"/>
    <property type="match status" value="1"/>
</dbReference>
<evidence type="ECO:0000256" key="16">
    <source>
        <dbReference type="ARBA" id="ARBA00023125"/>
    </source>
</evidence>
<dbReference type="InterPro" id="IPR046341">
    <property type="entry name" value="SET_dom_sf"/>
</dbReference>
<dbReference type="FunFam" id="3.30.40.10:FF:000080">
    <property type="entry name" value="Histone-lysine N-methyltransferase 2C"/>
    <property type="match status" value="1"/>
</dbReference>
<comment type="subunit">
    <text evidence="24">Component of the MLL3 complex (also named ASCOM complex), at least composed of catalytic subunit KMT2C/MLL3, ASH2L, RBBP5, WDR5, NCOA6, DPY30, KDM6A, PAXIP1/PTIP, PAGR1 and alpha- and beta-tubulin. Forms a core complex with the evolutionary conserved subcomplex WRAD composed of WDR5, RBBP5, ASH2L/ASH2 and DPY30 subunits; WRAD differentially stimulates the methyltransferase activity. Interacts (via WIN motif) with WDR5.</text>
</comment>
<keyword evidence="35" id="KW-1185">Reference proteome</keyword>
<dbReference type="FunFam" id="3.30.160.360:FF:000001">
    <property type="entry name" value="Histone-lysine N-methyltransferase"/>
    <property type="match status" value="1"/>
</dbReference>
<evidence type="ECO:0000259" key="30">
    <source>
        <dbReference type="PROSITE" id="PS50089"/>
    </source>
</evidence>
<feature type="compositionally biased region" description="Polar residues" evidence="28">
    <location>
        <begin position="3666"/>
        <end position="3702"/>
    </location>
</feature>
<dbReference type="InterPro" id="IPR001965">
    <property type="entry name" value="Znf_PHD"/>
</dbReference>
<feature type="compositionally biased region" description="Basic residues" evidence="28">
    <location>
        <begin position="1626"/>
        <end position="1635"/>
    </location>
</feature>
<proteinExistence type="inferred from homology"/>
<evidence type="ECO:0000313" key="34">
    <source>
        <dbReference type="EnsemblMetazoa" id="SMAR006509-PA"/>
    </source>
</evidence>
<evidence type="ECO:0000256" key="25">
    <source>
        <dbReference type="ARBA" id="ARBA00072631"/>
    </source>
</evidence>
<dbReference type="GO" id="GO:0035299">
    <property type="term" value="F:inositol-1,3,4,5,6-pentakisphosphate 2-kinase activity"/>
    <property type="evidence" value="ECO:0007669"/>
    <property type="project" value="InterPro"/>
</dbReference>
<dbReference type="CDD" id="cd15514">
    <property type="entry name" value="PHD6_KMT2C_like"/>
    <property type="match status" value="1"/>
</dbReference>
<evidence type="ECO:0000256" key="9">
    <source>
        <dbReference type="ARBA" id="ARBA00022737"/>
    </source>
</evidence>
<feature type="compositionally biased region" description="Polar residues" evidence="28">
    <location>
        <begin position="2744"/>
        <end position="2766"/>
    </location>
</feature>
<dbReference type="SMART" id="SM00184">
    <property type="entry name" value="RING"/>
    <property type="match status" value="5"/>
</dbReference>
<feature type="region of interest" description="Disordered" evidence="28">
    <location>
        <begin position="1757"/>
        <end position="1788"/>
    </location>
</feature>
<feature type="domain" description="PHD-type" evidence="33">
    <location>
        <begin position="774"/>
        <end position="880"/>
    </location>
</feature>
<reference evidence="34" key="2">
    <citation type="submission" date="2015-02" db="UniProtKB">
        <authorList>
            <consortium name="EnsemblMetazoa"/>
        </authorList>
    </citation>
    <scope>IDENTIFICATION</scope>
</reference>
<dbReference type="InterPro" id="IPR003888">
    <property type="entry name" value="FYrich_N"/>
</dbReference>
<sequence length="5531" mass="615585">PRLRSTESKEGQGSDGRHHGSRYYYTIKIKFCRMTGVIVKNLLPGEWQYIAEGNKHIVLRIPKDQCVLRIVKEEPDEPDQSVFSRLELSLKYVEEVMKPLIGKEFVAKGASELIKITGKELAEIDQFRPDFRKFKKLNTTSCLGVKLPDCTTCIPSKYDNHNKIGPVLAVELKLKMGFLNPGVGTEKKMCKYQSMQRKKLKENRIAEINTYCPLDLFSGHDDKMKFALKSLLKNPQNNLRLFVNGVLVYGDNQLSTSGLNKFLQETTSCRDQLEDKFCELVISCLLHKLLPEKSTNDYHEYEKCGCEVSGIKTDVQKGVFKHCVLGRILTAQKLKVDNGELLRTYEEIKTLLNNYPTLMQYFLIYGLHSDVEEMPNLPEEFKTKLNSISQFLVSAAAKDCSVMLTMQRVEKQFDDDAQNNLIQIDYELYAFNITVVDLDMKPHERILQTNAIMSSIQTEVNIKIISLPRYRMDIPGHSNYEQRADGCTSKTICTKPFLDDRISLDARNRDLLLPTGSIREELGYFSNELQSLPQGLSLSVDSIGSTQVTLPLAPVIPKRGPGRPRKDGSGPIQRKKPPSVSGRQRGRRKHGHFHTQGGVSAMSICGIGAEPPRPTATFPPASALGGPCGLLYTSPSMPFPLSSMLMEHKEKSEIGELGADSDASLSSAVSMERINPDEPQEQWPGKSCSFCNLGEKSLLGQGELTRFEPSMGFNPFKRVVKARRDSSESDQGSQPDRSPKVITWRRHRGPGKLGKTRKSFIGLDDDNKFQSPPIDELSLIGFAEEPEPAQLFELSGHVYAHHCCAAWSDGVCQTDDYLLVNVDKAVATGLTQKCSNCHRFGATITCKIPKCNKMYHYPCAASSGTFQDIKTLSLLCPQHLNQAPVIAQSEANCMMCDVPGDIAELLFCTSCGHHYHGVCLDPNVNVNPVVRAGWQCPECKICQTCRQPGDDNKMLMCDTCDKGYHTFCLKPAMTTIPKHGWKCKNCRVCTDCGSHTPGSGPSSRWHRNYTVCDSCYQQRNKGLACPLCGRAYRHFTQKDMVQCNVCRKYIHAKCDSEIDLLTIQQQRDVDLETDYVCPLCNPNRNRPEVNVSKDESLFSESSILTSSQDLTFSPNEDSVCSMDIDLQAIERSAQQLQQLSGVAPLGLFDDMPNVKPMSILSSKPLLSMGKLAGRKRMGVGRPRGSTKFVGIRRRVKTADFGKRRGPKPKLKPGQFVSTTSSFQHLTSLDSTPIKHEDEPGIENKIVLCSAKDEHVLTQDLCVMCGSFGQAEEGRLIACSQCGQCYHPYCVSVKITKVVLSKGWRCLDCTVCEGCGQPHDEGRLLLCDDCDISYHIYCLDPPLEQVPQGNWKCKWCVVCLQCGSTSPGFKSQWQNNYTHCGPCASQFMCPVCHINYQEDELIIQCIQCDRWLHTLCDQIRTEEEAEKAADCGYHCIMCRPKDQLPPHLVPQAAPQKPIFTEIVPVHKPPNEAHLKTSAQFFVDGVCLSEIGMHQIKSLIIEQPKKIRMRRSKLPQLPYKQGDMRSESISLEEDASIDQILDAEKLDVGDEDLGKDLGKLDDSIPGEKKKRQRNLQKLGVGGFIAKSRCRANKDQEKYEGIESKYSDNYSGVGDPPNYMDPFGQPEKPKRRRRIKKKSQLEDSYPSYLQEAFFGKDLLHQSKEHDISLDAASDDDEISQTTSLSLDKTIILKETDRFRATLSNIETEDNGNKGSSDKTSLNDDDDITDSEALKDILPLPQDLPQDDELVDMLMNEEDPLSKHEEGMGDISDAEHTQESSTTNKDDPLTDILGSHFNLDTMVSDSGLPQMDSKEVEDLIKGVFPDESHIENSESDSTFHVRQSSLSQSTTLATGSNLQRSVSQTLSLSSPFSSLPPPSPYPSDYNSPQFSPGFSEPPSPWTQHETDLESPSHSQRNFMKWETDEALGAQATISAVLYANINHPDLKKDYPNWNERSKQIAKIWRGLPADTRQPYLQKARENRAASRVQKAQQMKADVGKQQQARSPKPPPPPPPPPPQIDLGPLSPRRTTPLPSEKEQEKLFREQKSQREQQQERQWKQLQALRHQQAQQQQQVLHDQRAQVPTFENQQVLQHQNAPNVFTGMSRGLECTNDGVITPDGSHIPPGMSEQFPRMPPRQQIDSMVMQQQNDPYACQPGTPHPGLMSPRIGQAKPAVPAQLNAMTSQAKPAPPPQGPGLGPQIPMGMRMSSNFQSPIQVSRVRPPIDPSQMQVAARVQGDLSFAEPPNSLRPDQFGRHLSSGPASPQISPQQVRTPDPYAKQPFTPRPSVVGDSFGAQRMQDPYQTPPSTPRPLSISDEFMQPATPRVQQDVYSQKPATPCPQMGPFSPAQIPRSAMSGDFAKPRMGQEPFNQMQSSQAMMQSMDPYNRMPRPDKPCLPQRHESPIVGPRLRPEAFTMQQSPVESMSQATTPEAFTGHGGGDVFHAQSPGTPIPPQSPRPDQFAPPFSVAGGSDALSLQEQLLWQQMNQGDGDRSNQVTRQHLRDLLQKQQMKRQMEQQLREQQGQMPLRHWPPNIPMSRGSLDSGFRQPYPPTLRQRAMSPGQMIPMQAAVRGSGLASPPGSSVQQMMARSVAPIMTGQIGVNHGPQFRHPNQLSDLRQQPMTATADPRLRMTLMQQRLLQSGGIRLGSSPFPNNNNNPLDPYDHLVQQQQQQQQQQQHRPLMASHAINPQIRYGQPTPGQPLQPSMVGGQRLPIPPVLGPSGNMSMHLGMPQVSTQQSLQQQVQQQTMPNVLSSHQQMLSGVTSSTSHHTASLPDVELEGDVAEDLDKLHTDGPSENDLPKDGEGDQEEELELDDDELLGLGNDFNILEYADPELDKDAVGDGKKTNILDENLDLDDKDEDLEDEEEKNKREHMAKVAAAVTPSNTIKTEMPEPTSLAIKDADMNKKAMSLESDFQAKFLEFSQRREIDKNEELKQGEIFEDESLDSSITAKIEEVDNKPQIEQFIPPNTSRGGFPQQENANKMGLMAGVSQAPFGQPAVSIPQPPPYPGTAVPPPPPYQGPVRPQTMAGFSGQQTMTMRTALQQRSVLLQEQPHLLEDLLEQEKEEQRRQQHQGLIGQTSATGDEGLLSDIDFEKLKADVLGSQGPTVMSPGPAVPAQGMLPVPSLPGSMRLSHPRADWQAKPELGPGIVFPPAGPLQRPTRLPVMQSAVGNLVQRPPLNPAQDMGMHPLLSPRPAFVPIAPPPTPPIEPVTDAEKQQMVHYEHWLMHNKQNLEVQTKMLSEEVQKFRKSKKSLNTKQRQLRKNGQELGEVDAMELERIIRDQTTCQKQLEQVRKHGRQHDLKIQDYQLKQQKRQQHINIAQQQHSAMLSMQHSPLGPSPSPLMGPSTPQSPMMSPSSLGPSPSPMMQQSTSPMMQQSPLSAAASPMMQHSPHSQIMYQQQSPRLVAPQADGRNSSLQVTQDDNNPFSDSFQQRELRNQQPRLMHPHLPAPQGDDKEDLHQQLSLYHDDVITYQQARTPRPAMFPLDQQRPPEQRFPGMCNVRPQLRPGMENPQQRYILGDMKVGGPPTSPALRARLPDAGSAQKSLPLGGYVQQLSHIDSAISQSSSMSSPMSVASGSVKGSPRTERSMDASNSPMSPRVQTNRGKEMGAKYLPDFSTGIKAEAVDESSMKSCRSGDKDVRGLEPSGGAEGRKGTGDNMRLILEGTSGEESNCSTHARSLTPGSVSQDTISNDSNSRPQSTMSWQHHIPEKTHEDDGGVSNDGGSCSFYGAEKNVSEENSFRRKGKGKENESSSDNADKVISCSKVSNDSATSSSDANSQSIIERTIKSEFGSGSSDQSGHEKESMNLYTVNIPASAGGENSQTCGDSGKISETDWTNKNLNQENVKSTRGNNEENKKNDESLPQSGSSIVDKADSGKALTPKNTQSPAGDCASDKNEVQKRECRDNYPGSIGKEIKQTELESVAEKPDDRLSDEKNETESPINKSEAPLQSDRRGNLTDGIKNEVMGQNINKTQSENSCQQQEVAAKYRSECDNQSSSGVKQVFTTGSCMQDFKQETSCASVASTCSKPAVSDIKSIESSGNENTTVNIKPEYTAAATVSDESIKTIQSHFAAKREQTTPSHIKDSCLVRSTTSMQSCSVQDTVSATKTLEQSFASCRNQQLMHFTPSSTVPTFSTEYSGSVSVTTQEVGLVGNPPLHLRLASPNQPFGPRPFSQYQGPRNPRLPSGYHGPQIGSPQVSYAMIPPNVGNRLCGPPPRMSTIPYTPMVNLSSQIGQPRVSYPSNPADLAGASSVRAQTALHHVSKVDFPETSPIGNPPVIMPNAGGLNYGQPPNNGGMLRVSQVGLPHQMTNAPLVQHGLALRGSIMAHQQMPNQLRRTSVSEIKRESVPTCQHEEIRIGPRSLEEVLGKPEPKSAMDIKEELLSEDHARKTPKDDDMIPQNALLKQLLQNSQPQKKSSNEKDHDIDEAVVLTPEQQRQLEMIDRMPLTHEVGGRSEADLKSNEAKQILIEIRRIHEQEEAQKGLKRRQMQPKRQPKQPKLKDGIPSKKRSRKGSGAKPEEDYDSYMGNMMAQLRSLPPLRIVEPAIPPCFNVCPLYGGSDIKPALTPEESPTTSKLRGMFGNATLINQVDYYSVYPFGSNPPTPPASLPPTPPPHRGFYNQEFPTRYRDNTRRSTVEVPASLPTPPPQVDQRQTPARDADSPDTIISASSPECVYPESVDPLRYLRLIRENDEYNDEFKSVSPGIPLSTCIPIKVIPIRPKQDEKLKDLNLIDEDDNGTKDKENQGSGIDQMRADALMLKSKLGFAPPVPLKESGNVSVTLTLNSAAAEDIPRVLAAVANLLKVAPPSTYEVIERTATPPSREAGVDIQSILNGKPRFCRHCDVVVLSAGIRKKASELSFLSKDEQEEDEVIFCSTNCYMQFAITHRTSAIEEKEAATVVDHVSDGCGQARTEESEKKLNLIRKPAEKEAEVVIEENLIPVDVRGKEIPTKLEEKLRIRKYSVDDGITHEPNVKKWRGLRWKYWNLSVVPPKKYTAPSDEEINEVNICIRPRKMPDDIRQCVLCQDNGDGFTNGPARLLNIDVDKWIHLNCALWSSEVYETVNGALMNVDAALKRSAVLECVLCHKKGATLGCFKLRCINIYHFGCALKECCMFFKDKTMLCPQHIPKQMTPELRDNELSSLSVFRRVYVNREETRQVACIMHQGDQKYLLRVGSLIFLSVGQLLPHQLQAFHTQNCIFPVGFKIVRMYWSMRALGRRCPYVCGISDRDGKPEFWIQVRDEGHDEIILKDSTAKGVWQKVLAPIEKMRSDAKTIKVFTAFITGEDLFGLTEPSVLRVLESLPGVETLSDYNFKYGRSPLLDLPLAINPTGCARSELKLRTHFKRPHTLHTSSSSRSSFQTNITGMEVACPYTKQFVHSKSSQYRRMKTEWRNNVYLARSRIQGLGLYASRDLEKHTMVIEYIGQTIRNEVSELRERMYDDQNRGIYMFRLDDSRVIDATLTGGLARYINHSCNPNCVAEVVPIDRESRIIIFANRRISRGEELTYDYKFDIEDDQHKINCLCGAPNCKKWMN</sequence>
<keyword evidence="4" id="KW-0597">Phosphoprotein</keyword>
<evidence type="ECO:0000259" key="32">
    <source>
        <dbReference type="PROSITE" id="PS50868"/>
    </source>
</evidence>
<feature type="compositionally biased region" description="Low complexity" evidence="28">
    <location>
        <begin position="3560"/>
        <end position="3577"/>
    </location>
</feature>
<evidence type="ECO:0000256" key="18">
    <source>
        <dbReference type="ARBA" id="ARBA00023159"/>
    </source>
</evidence>
<dbReference type="CDD" id="cd19171">
    <property type="entry name" value="SET_KMT2C_2D"/>
    <property type="match status" value="1"/>
</dbReference>
<dbReference type="InterPro" id="IPR047004">
    <property type="entry name" value="KMT2C_PHD2"/>
</dbReference>
<feature type="compositionally biased region" description="Polar residues" evidence="28">
    <location>
        <begin position="2256"/>
        <end position="2268"/>
    </location>
</feature>
<feature type="coiled-coil region" evidence="27">
    <location>
        <begin position="3227"/>
        <end position="3261"/>
    </location>
</feature>
<keyword evidence="13" id="KW-0007">Acetylation</keyword>
<feature type="region of interest" description="Disordered" evidence="28">
    <location>
        <begin position="1700"/>
        <end position="1723"/>
    </location>
</feature>
<feature type="region of interest" description="Disordered" evidence="28">
    <location>
        <begin position="3560"/>
        <end position="3604"/>
    </location>
</feature>
<feature type="region of interest" description="Disordered" evidence="28">
    <location>
        <begin position="2338"/>
        <end position="2362"/>
    </location>
</feature>
<evidence type="ECO:0000256" key="4">
    <source>
        <dbReference type="ARBA" id="ARBA00022553"/>
    </source>
</evidence>
<feature type="domain" description="PHD-type" evidence="29">
    <location>
        <begin position="939"/>
        <end position="989"/>
    </location>
</feature>
<feature type="compositionally biased region" description="Polar residues" evidence="28">
    <location>
        <begin position="3588"/>
        <end position="3601"/>
    </location>
</feature>
<evidence type="ECO:0000256" key="5">
    <source>
        <dbReference type="ARBA" id="ARBA00022603"/>
    </source>
</evidence>
<keyword evidence="8" id="KW-0479">Metal-binding</keyword>
<dbReference type="InterPro" id="IPR013083">
    <property type="entry name" value="Znf_RING/FYVE/PHD"/>
</dbReference>
<dbReference type="InterPro" id="IPR034732">
    <property type="entry name" value="EPHD"/>
</dbReference>
<feature type="compositionally biased region" description="Basic residues" evidence="28">
    <location>
        <begin position="584"/>
        <end position="593"/>
    </location>
</feature>
<feature type="domain" description="PHD-type" evidence="29">
    <location>
        <begin position="1258"/>
        <end position="1311"/>
    </location>
</feature>
<keyword evidence="12" id="KW-0156">Chromatin regulator</keyword>
<dbReference type="GO" id="GO:0003713">
    <property type="term" value="F:transcription coactivator activity"/>
    <property type="evidence" value="ECO:0007669"/>
    <property type="project" value="TreeGrafter"/>
</dbReference>
<name>T1IZ38_STRMM</name>
<feature type="region of interest" description="Disordered" evidence="28">
    <location>
        <begin position="2237"/>
        <end position="2312"/>
    </location>
</feature>
<evidence type="ECO:0000259" key="33">
    <source>
        <dbReference type="PROSITE" id="PS51805"/>
    </source>
</evidence>
<feature type="compositionally biased region" description="Basic and acidic residues" evidence="28">
    <location>
        <begin position="2031"/>
        <end position="2054"/>
    </location>
</feature>
<dbReference type="PROSITE" id="PS51542">
    <property type="entry name" value="FYRN"/>
    <property type="match status" value="1"/>
</dbReference>
<dbReference type="eggNOG" id="KOG4443">
    <property type="taxonomic scope" value="Eukaryota"/>
</dbReference>
<evidence type="ECO:0000256" key="13">
    <source>
        <dbReference type="ARBA" id="ARBA00022990"/>
    </source>
</evidence>
<dbReference type="PROSITE" id="PS50280">
    <property type="entry name" value="SET"/>
    <property type="match status" value="1"/>
</dbReference>
<feature type="compositionally biased region" description="Polar residues" evidence="28">
    <location>
        <begin position="3388"/>
        <end position="3397"/>
    </location>
</feature>
<keyword evidence="5" id="KW-0489">Methyltransferase</keyword>
<feature type="compositionally biased region" description="Basic and acidic residues" evidence="28">
    <location>
        <begin position="4416"/>
        <end position="4425"/>
    </location>
</feature>
<dbReference type="FunFam" id="3.30.40.10:FF:000002">
    <property type="entry name" value="Histone-lysine N-methyltransferase"/>
    <property type="match status" value="1"/>
</dbReference>
<keyword evidence="7" id="KW-0949">S-adenosyl-L-methionine</keyword>
<feature type="compositionally biased region" description="Pro residues" evidence="28">
    <location>
        <begin position="2999"/>
        <end position="3016"/>
    </location>
</feature>
<feature type="region of interest" description="Disordered" evidence="28">
    <location>
        <begin position="1593"/>
        <end position="1639"/>
    </location>
</feature>
<feature type="region of interest" description="Disordered" evidence="28">
    <location>
        <begin position="2422"/>
        <end position="2466"/>
    </location>
</feature>
<dbReference type="PANTHER" id="PTHR45888">
    <property type="entry name" value="HL01030P-RELATED"/>
    <property type="match status" value="1"/>
</dbReference>
<dbReference type="OMA" id="NPHDGYP"/>
<feature type="domain" description="SET" evidence="31">
    <location>
        <begin position="5391"/>
        <end position="5507"/>
    </location>
</feature>
<dbReference type="GO" id="GO:0042800">
    <property type="term" value="F:histone H3K4 methyltransferase activity"/>
    <property type="evidence" value="ECO:0007669"/>
    <property type="project" value="TreeGrafter"/>
</dbReference>
<feature type="region of interest" description="Disordered" evidence="28">
    <location>
        <begin position="2178"/>
        <end position="2197"/>
    </location>
</feature>
<dbReference type="Gene3D" id="3.30.40.10">
    <property type="entry name" value="Zinc/RING finger domain, C3HC4 (zinc finger)"/>
    <property type="match status" value="8"/>
</dbReference>
<keyword evidence="19" id="KW-0804">Transcription</keyword>
<evidence type="ECO:0000256" key="3">
    <source>
        <dbReference type="ARBA" id="ARBA00022481"/>
    </source>
</evidence>
<dbReference type="Pfam" id="PF00628">
    <property type="entry name" value="PHD"/>
    <property type="match status" value="4"/>
</dbReference>
<dbReference type="SMART" id="SM00541">
    <property type="entry name" value="FYRN"/>
    <property type="match status" value="1"/>
</dbReference>
<feature type="compositionally biased region" description="Low complexity" evidence="28">
    <location>
        <begin position="1857"/>
        <end position="1869"/>
    </location>
</feature>
<keyword evidence="3" id="KW-0488">Methylation</keyword>
<feature type="region of interest" description="Disordered" evidence="28">
    <location>
        <begin position="4630"/>
        <end position="4668"/>
    </location>
</feature>
<dbReference type="CDD" id="cd21997">
    <property type="entry name" value="HMG_KMT2C-like"/>
    <property type="match status" value="1"/>
</dbReference>
<dbReference type="FunFam" id="3.30.40.10:FF:000407">
    <property type="entry name" value="Histone-lysine N-methyltransferase MLL3"/>
    <property type="match status" value="1"/>
</dbReference>
<feature type="compositionally biased region" description="Low complexity" evidence="28">
    <location>
        <begin position="3765"/>
        <end position="3779"/>
    </location>
</feature>
<feature type="region of interest" description="Disordered" evidence="28">
    <location>
        <begin position="722"/>
        <end position="748"/>
    </location>
</feature>
<dbReference type="Gene3D" id="3.30.200.110">
    <property type="entry name" value="Inositol-pentakisphosphate 2-kinase, N-lobe"/>
    <property type="match status" value="1"/>
</dbReference>
<dbReference type="InterPro" id="IPR009071">
    <property type="entry name" value="HMG_box_dom"/>
</dbReference>
<evidence type="ECO:0000256" key="6">
    <source>
        <dbReference type="ARBA" id="ARBA00022679"/>
    </source>
</evidence>
<dbReference type="GO" id="GO:0005524">
    <property type="term" value="F:ATP binding"/>
    <property type="evidence" value="ECO:0007669"/>
    <property type="project" value="InterPro"/>
</dbReference>
<keyword evidence="16" id="KW-0238">DNA-binding</keyword>
<feature type="compositionally biased region" description="Basic and acidic residues" evidence="28">
    <location>
        <begin position="3891"/>
        <end position="3904"/>
    </location>
</feature>
<feature type="compositionally biased region" description="Basic residues" evidence="28">
    <location>
        <begin position="4482"/>
        <end position="4497"/>
    </location>
</feature>
<dbReference type="PANTHER" id="PTHR45888:SF6">
    <property type="entry name" value="HL01030P-RELATED"/>
    <property type="match status" value="1"/>
</dbReference>
<feature type="region of interest" description="Disordered" evidence="28">
    <location>
        <begin position="3621"/>
        <end position="3958"/>
    </location>
</feature>
<comment type="similarity">
    <text evidence="2">Belongs to the IPK1 type 2 family.</text>
</comment>
<dbReference type="SMART" id="SM00542">
    <property type="entry name" value="FYRC"/>
    <property type="match status" value="1"/>
</dbReference>
<dbReference type="InterPro" id="IPR043001">
    <property type="entry name" value="IP5_2-K_N_lobe"/>
</dbReference>
<keyword evidence="11" id="KW-0862">Zinc</keyword>
<evidence type="ECO:0000256" key="21">
    <source>
        <dbReference type="ARBA" id="ARBA00023288"/>
    </source>
</evidence>
<evidence type="ECO:0000256" key="22">
    <source>
        <dbReference type="ARBA" id="ARBA00023315"/>
    </source>
</evidence>
<dbReference type="InterPro" id="IPR036910">
    <property type="entry name" value="HMG_box_dom_sf"/>
</dbReference>
<evidence type="ECO:0000256" key="15">
    <source>
        <dbReference type="ARBA" id="ARBA00023054"/>
    </source>
</evidence>
<evidence type="ECO:0000256" key="26">
    <source>
        <dbReference type="PROSITE-ProRule" id="PRU00175"/>
    </source>
</evidence>
<dbReference type="SMART" id="SM00508">
    <property type="entry name" value="PostSET"/>
    <property type="match status" value="1"/>
</dbReference>
<protein>
    <recommendedName>
        <fullName evidence="25">Histone-lysine N-methyltransferase 2C</fullName>
    </recommendedName>
</protein>
<feature type="region of interest" description="Disordered" evidence="28">
    <location>
        <begin position="3310"/>
        <end position="3397"/>
    </location>
</feature>
<dbReference type="GO" id="GO:0045944">
    <property type="term" value="P:positive regulation of transcription by RNA polymerase II"/>
    <property type="evidence" value="ECO:0007669"/>
    <property type="project" value="TreeGrafter"/>
</dbReference>
<evidence type="ECO:0000256" key="23">
    <source>
        <dbReference type="ARBA" id="ARBA00058707"/>
    </source>
</evidence>
<feature type="compositionally biased region" description="Low complexity" evidence="28">
    <location>
        <begin position="2728"/>
        <end position="2743"/>
    </location>
</feature>
<feature type="region of interest" description="Disordered" evidence="28">
    <location>
        <begin position="2712"/>
        <end position="2767"/>
    </location>
</feature>
<dbReference type="GO" id="GO:0016746">
    <property type="term" value="F:acyltransferase activity"/>
    <property type="evidence" value="ECO:0007669"/>
    <property type="project" value="UniProtKB-KW"/>
</dbReference>
<feature type="domain" description="Post-SET" evidence="32">
    <location>
        <begin position="5515"/>
        <end position="5531"/>
    </location>
</feature>
<feature type="domain" description="PHD-type" evidence="29">
    <location>
        <begin position="1022"/>
        <end position="1083"/>
    </location>
</feature>
<dbReference type="Gene3D" id="1.10.30.10">
    <property type="entry name" value="High mobility group box domain"/>
    <property type="match status" value="1"/>
</dbReference>
<dbReference type="SMART" id="SM00317">
    <property type="entry name" value="SET"/>
    <property type="match status" value="1"/>
</dbReference>
<dbReference type="InterPro" id="IPR009286">
    <property type="entry name" value="Ins_P5_2-kin"/>
</dbReference>
<dbReference type="InterPro" id="IPR001214">
    <property type="entry name" value="SET_dom"/>
</dbReference>
<feature type="region of interest" description="Disordered" evidence="28">
    <location>
        <begin position="1974"/>
        <end position="2056"/>
    </location>
</feature>
<feature type="domain" description="RING-type" evidence="30">
    <location>
        <begin position="893"/>
        <end position="940"/>
    </location>
</feature>
<evidence type="ECO:0000256" key="28">
    <source>
        <dbReference type="SAM" id="MobiDB-lite"/>
    </source>
</evidence>
<keyword evidence="14" id="KW-0805">Transcription regulation</keyword>
<feature type="compositionally biased region" description="Basic and acidic residues" evidence="28">
    <location>
        <begin position="2830"/>
        <end position="2844"/>
    </location>
</feature>
<feature type="compositionally biased region" description="Basic and acidic residues" evidence="28">
    <location>
        <begin position="3732"/>
        <end position="3749"/>
    </location>
</feature>
<dbReference type="Gene3D" id="3.30.160.360">
    <property type="match status" value="1"/>
</dbReference>
<feature type="compositionally biased region" description="Pro residues" evidence="28">
    <location>
        <begin position="2003"/>
        <end position="2015"/>
    </location>
</feature>
<dbReference type="CDD" id="cd15665">
    <property type="entry name" value="ePHD1_KMT2C_like"/>
    <property type="match status" value="1"/>
</dbReference>
<evidence type="ECO:0000256" key="14">
    <source>
        <dbReference type="ARBA" id="ARBA00023015"/>
    </source>
</evidence>
<feature type="region of interest" description="Disordered" evidence="28">
    <location>
        <begin position="2991"/>
        <end position="3019"/>
    </location>
</feature>
<feature type="domain" description="PHD-type" evidence="33">
    <location>
        <begin position="5017"/>
        <end position="5125"/>
    </location>
</feature>
<dbReference type="Pfam" id="PF13832">
    <property type="entry name" value="zf-HC5HC2H_2"/>
    <property type="match status" value="1"/>
</dbReference>
<feature type="region of interest" description="Disordered" evidence="28">
    <location>
        <begin position="1845"/>
        <end position="1910"/>
    </location>
</feature>
<dbReference type="SMART" id="SM00398">
    <property type="entry name" value="HMG"/>
    <property type="match status" value="1"/>
</dbReference>
<dbReference type="EnsemblMetazoa" id="SMAR006509-RA">
    <property type="protein sequence ID" value="SMAR006509-PA"/>
    <property type="gene ID" value="SMAR006509"/>
</dbReference>
<dbReference type="InterPro" id="IPR003616">
    <property type="entry name" value="Post-SET_dom"/>
</dbReference>
<feature type="region of interest" description="Disordered" evidence="28">
    <location>
        <begin position="2828"/>
        <end position="2892"/>
    </location>
</feature>
<evidence type="ECO:0000256" key="7">
    <source>
        <dbReference type="ARBA" id="ARBA00022691"/>
    </source>
</evidence>
<keyword evidence="22" id="KW-0012">Acyltransferase</keyword>
<evidence type="ECO:0000256" key="8">
    <source>
        <dbReference type="ARBA" id="ARBA00022723"/>
    </source>
</evidence>
<dbReference type="GO" id="GO:0032259">
    <property type="term" value="P:methylation"/>
    <property type="evidence" value="ECO:0007669"/>
    <property type="project" value="UniProtKB-KW"/>
</dbReference>
<dbReference type="Pfam" id="PF13771">
    <property type="entry name" value="zf-HC5HC2H"/>
    <property type="match status" value="1"/>
</dbReference>
<accession>T1IZ38</accession>
<dbReference type="HOGENOM" id="CLU_000051_0_0_1"/>
<dbReference type="CDD" id="cd15666">
    <property type="entry name" value="ePHD2_KMT2C_like"/>
    <property type="match status" value="1"/>
</dbReference>
<dbReference type="PROSITE" id="PS50016">
    <property type="entry name" value="ZF_PHD_2"/>
    <property type="match status" value="6"/>
</dbReference>
<dbReference type="Pfam" id="PF06090">
    <property type="entry name" value="Ins_P5_2-kin"/>
    <property type="match status" value="1"/>
</dbReference>
<keyword evidence="18" id="KW-0010">Activator</keyword>
<dbReference type="SMART" id="SM00249">
    <property type="entry name" value="PHD"/>
    <property type="match status" value="8"/>
</dbReference>
<dbReference type="SUPFAM" id="SSF57903">
    <property type="entry name" value="FYVE/PHD zinc finger"/>
    <property type="match status" value="6"/>
</dbReference>
<evidence type="ECO:0000256" key="1">
    <source>
        <dbReference type="ARBA" id="ARBA00004123"/>
    </source>
</evidence>
<keyword evidence="21" id="KW-0449">Lipoprotein</keyword>
<dbReference type="Pfam" id="PF05965">
    <property type="entry name" value="FYRC"/>
    <property type="match status" value="1"/>
</dbReference>
<dbReference type="Proteomes" id="UP000014500">
    <property type="component" value="Unassembled WGS sequence"/>
</dbReference>
<dbReference type="InterPro" id="IPR003889">
    <property type="entry name" value="FYrich_C"/>
</dbReference>
<dbReference type="Gene3D" id="2.170.270.10">
    <property type="entry name" value="SET domain"/>
    <property type="match status" value="1"/>
</dbReference>
<reference evidence="35" key="1">
    <citation type="submission" date="2011-05" db="EMBL/GenBank/DDBJ databases">
        <authorList>
            <person name="Richards S.R."/>
            <person name="Qu J."/>
            <person name="Jiang H."/>
            <person name="Jhangiani S.N."/>
            <person name="Agravi P."/>
            <person name="Goodspeed R."/>
            <person name="Gross S."/>
            <person name="Mandapat C."/>
            <person name="Jackson L."/>
            <person name="Mathew T."/>
            <person name="Pu L."/>
            <person name="Thornton R."/>
            <person name="Saada N."/>
            <person name="Wilczek-Boney K.B."/>
            <person name="Lee S."/>
            <person name="Kovar C."/>
            <person name="Wu Y."/>
            <person name="Scherer S.E."/>
            <person name="Worley K.C."/>
            <person name="Muzny D.M."/>
            <person name="Gibbs R."/>
        </authorList>
    </citation>
    <scope>NUCLEOTIDE SEQUENCE</scope>
    <source>
        <strain evidence="35">Brora</strain>
    </source>
</reference>
<keyword evidence="10 26" id="KW-0863">Zinc-finger</keyword>
<evidence type="ECO:0000256" key="2">
    <source>
        <dbReference type="ARBA" id="ARBA00007229"/>
    </source>
</evidence>
<feature type="compositionally biased region" description="Basic and acidic residues" evidence="28">
    <location>
        <begin position="2783"/>
        <end position="2800"/>
    </location>
</feature>
<dbReference type="SUPFAM" id="SSF47095">
    <property type="entry name" value="HMG-box"/>
    <property type="match status" value="1"/>
</dbReference>
<dbReference type="PROSITE" id="PS51543">
    <property type="entry name" value="FYRC"/>
    <property type="match status" value="1"/>
</dbReference>
<feature type="compositionally biased region" description="Basic and acidic residues" evidence="28">
    <location>
        <begin position="3850"/>
        <end position="3859"/>
    </location>
</feature>
<dbReference type="InterPro" id="IPR001841">
    <property type="entry name" value="Znf_RING"/>
</dbReference>
<dbReference type="Pfam" id="PF05964">
    <property type="entry name" value="FYRN"/>
    <property type="match status" value="1"/>
</dbReference>
<dbReference type="FunFam" id="2.170.270.10:FF:000003">
    <property type="entry name" value="Histone-lysine N-methyltransferase"/>
    <property type="match status" value="1"/>
</dbReference>
<evidence type="ECO:0000256" key="10">
    <source>
        <dbReference type="ARBA" id="ARBA00022771"/>
    </source>
</evidence>
<dbReference type="InterPro" id="IPR019787">
    <property type="entry name" value="Znf_PHD-finger"/>
</dbReference>